<protein>
    <submittedName>
        <fullName evidence="2">Uncharacterized protein</fullName>
    </submittedName>
</protein>
<dbReference type="EMBL" id="JAGKQM010000003">
    <property type="protein sequence ID" value="KAH0933614.1"/>
    <property type="molecule type" value="Genomic_DNA"/>
</dbReference>
<dbReference type="PANTHER" id="PTHR31676">
    <property type="entry name" value="T31J12.3 PROTEIN-RELATED"/>
    <property type="match status" value="1"/>
</dbReference>
<evidence type="ECO:0000256" key="1">
    <source>
        <dbReference type="SAM" id="SignalP"/>
    </source>
</evidence>
<keyword evidence="3" id="KW-1185">Reference proteome</keyword>
<gene>
    <name evidence="2" type="ORF">HID58_010731</name>
</gene>
<dbReference type="PANTHER" id="PTHR31676:SF125">
    <property type="entry name" value="DUF538 DOMAIN-CONTAINING PROTEIN"/>
    <property type="match status" value="1"/>
</dbReference>
<dbReference type="InterPro" id="IPR036758">
    <property type="entry name" value="At5g01610-like"/>
</dbReference>
<name>A0ABQ8DWE3_BRANA</name>
<proteinExistence type="predicted"/>
<dbReference type="SUPFAM" id="SSF141562">
    <property type="entry name" value="At5g01610-like"/>
    <property type="match status" value="1"/>
</dbReference>
<feature type="signal peptide" evidence="1">
    <location>
        <begin position="1"/>
        <end position="21"/>
    </location>
</feature>
<dbReference type="Gene3D" id="2.30.240.10">
    <property type="entry name" value="At5g01610-like"/>
    <property type="match status" value="1"/>
</dbReference>
<dbReference type="Proteomes" id="UP000824890">
    <property type="component" value="Unassembled WGS sequence"/>
</dbReference>
<keyword evidence="1" id="KW-0732">Signal</keyword>
<reference evidence="2 3" key="1">
    <citation type="submission" date="2021-05" db="EMBL/GenBank/DDBJ databases">
        <title>Genome Assembly of Synthetic Allotetraploid Brassica napus Reveals Homoeologous Exchanges between Subgenomes.</title>
        <authorList>
            <person name="Davis J.T."/>
        </authorList>
    </citation>
    <scope>NUCLEOTIDE SEQUENCE [LARGE SCALE GENOMIC DNA]</scope>
    <source>
        <strain evidence="3">cv. Da-Ae</strain>
        <tissue evidence="2">Seedling</tissue>
    </source>
</reference>
<feature type="chain" id="PRO_5046268713" evidence="1">
    <location>
        <begin position="22"/>
        <end position="251"/>
    </location>
</feature>
<organism evidence="2 3">
    <name type="scientific">Brassica napus</name>
    <name type="common">Rape</name>
    <dbReference type="NCBI Taxonomy" id="3708"/>
    <lineage>
        <taxon>Eukaryota</taxon>
        <taxon>Viridiplantae</taxon>
        <taxon>Streptophyta</taxon>
        <taxon>Embryophyta</taxon>
        <taxon>Tracheophyta</taxon>
        <taxon>Spermatophyta</taxon>
        <taxon>Magnoliopsida</taxon>
        <taxon>eudicotyledons</taxon>
        <taxon>Gunneridae</taxon>
        <taxon>Pentapetalae</taxon>
        <taxon>rosids</taxon>
        <taxon>malvids</taxon>
        <taxon>Brassicales</taxon>
        <taxon>Brassicaceae</taxon>
        <taxon>Brassiceae</taxon>
        <taxon>Brassica</taxon>
    </lineage>
</organism>
<accession>A0ABQ8DWE3</accession>
<dbReference type="InterPro" id="IPR007493">
    <property type="entry name" value="DUF538"/>
</dbReference>
<comment type="caution">
    <text evidence="2">The sequence shown here is derived from an EMBL/GenBank/DDBJ whole genome shotgun (WGS) entry which is preliminary data.</text>
</comment>
<sequence length="251" mass="26869">MSRLPILIAAFLLLLLTTATAESDSPTAYSLLQSYNFPVGILPKGVVAYDLDTSTGKFHAYFNGSCSFSLVGSYQLNYKSTISGYISENKLTKLSGIKVKVLFLWLNIVEVVRKGEEMAFSVGITSANFDIEEFLESPQCGCGFECEELSSDKFDRSFPFVSSVINGRLVEALIPQLTFSVLGFGVKTRRLESLGGDGVFVGSNCVSPGDGGFSRFIDAGLSAGGGGYLRSTDAALASGKRGFFSSFFTGL</sequence>
<evidence type="ECO:0000313" key="2">
    <source>
        <dbReference type="EMBL" id="KAH0933614.1"/>
    </source>
</evidence>
<dbReference type="Pfam" id="PF04398">
    <property type="entry name" value="DUF538"/>
    <property type="match status" value="1"/>
</dbReference>
<evidence type="ECO:0000313" key="3">
    <source>
        <dbReference type="Proteomes" id="UP000824890"/>
    </source>
</evidence>